<proteinExistence type="inferred from homology"/>
<feature type="chain" id="PRO_5047235493" evidence="9">
    <location>
        <begin position="31"/>
        <end position="1105"/>
    </location>
</feature>
<name>A0ABZ0TSM1_9SPHI</name>
<dbReference type="EMBL" id="CP139558">
    <property type="protein sequence ID" value="WPU96107.1"/>
    <property type="molecule type" value="Genomic_DNA"/>
</dbReference>
<dbReference type="InterPro" id="IPR023997">
    <property type="entry name" value="TonB-dep_OMP_SusC/RagA_CS"/>
</dbReference>
<dbReference type="Gene3D" id="2.170.130.10">
    <property type="entry name" value="TonB-dependent receptor, plug domain"/>
    <property type="match status" value="1"/>
</dbReference>
<evidence type="ECO:0000313" key="11">
    <source>
        <dbReference type="EMBL" id="WPU96107.1"/>
    </source>
</evidence>
<protein>
    <submittedName>
        <fullName evidence="11">TonB-dependent receptor</fullName>
    </submittedName>
</protein>
<dbReference type="PANTHER" id="PTHR30069:SF29">
    <property type="entry name" value="HEMOGLOBIN AND HEMOGLOBIN-HAPTOGLOBIN-BINDING PROTEIN 1-RELATED"/>
    <property type="match status" value="1"/>
</dbReference>
<evidence type="ECO:0000256" key="9">
    <source>
        <dbReference type="SAM" id="SignalP"/>
    </source>
</evidence>
<dbReference type="Proteomes" id="UP001324380">
    <property type="component" value="Chromosome"/>
</dbReference>
<evidence type="ECO:0000259" key="10">
    <source>
        <dbReference type="Pfam" id="PF07715"/>
    </source>
</evidence>
<keyword evidence="2 8" id="KW-0813">Transport</keyword>
<dbReference type="InterPro" id="IPR023996">
    <property type="entry name" value="TonB-dep_OMP_SusC/RagA"/>
</dbReference>
<dbReference type="InterPro" id="IPR036942">
    <property type="entry name" value="Beta-barrel_TonB_sf"/>
</dbReference>
<dbReference type="PROSITE" id="PS52016">
    <property type="entry name" value="TONB_DEPENDENT_REC_3"/>
    <property type="match status" value="1"/>
</dbReference>
<dbReference type="Pfam" id="PF07715">
    <property type="entry name" value="Plug"/>
    <property type="match status" value="1"/>
</dbReference>
<dbReference type="NCBIfam" id="TIGR04057">
    <property type="entry name" value="SusC_RagA_signa"/>
    <property type="match status" value="1"/>
</dbReference>
<reference evidence="11 12" key="1">
    <citation type="submission" date="2023-11" db="EMBL/GenBank/DDBJ databases">
        <title>Analysis of the Genomes of Mucilaginibacter gossypii cycad 4 and M. sabulilitoris SNA2: microbes with the potential for plant growth promotion.</title>
        <authorList>
            <person name="Hirsch A.M."/>
            <person name="Humm E."/>
            <person name="Rubbi M."/>
            <person name="Del Vecchio G."/>
            <person name="Ha S.M."/>
            <person name="Pellegrini M."/>
            <person name="Gunsalus R.P."/>
        </authorList>
    </citation>
    <scope>NUCLEOTIDE SEQUENCE [LARGE SCALE GENOMIC DNA]</scope>
    <source>
        <strain evidence="11 12">SNA2</strain>
    </source>
</reference>
<evidence type="ECO:0000256" key="6">
    <source>
        <dbReference type="ARBA" id="ARBA00023136"/>
    </source>
</evidence>
<evidence type="ECO:0000256" key="5">
    <source>
        <dbReference type="ARBA" id="ARBA00022729"/>
    </source>
</evidence>
<dbReference type="InterPro" id="IPR012910">
    <property type="entry name" value="Plug_dom"/>
</dbReference>
<keyword evidence="5 9" id="KW-0732">Signal</keyword>
<comment type="similarity">
    <text evidence="8">Belongs to the TonB-dependent receptor family.</text>
</comment>
<keyword evidence="4 8" id="KW-0812">Transmembrane</keyword>
<dbReference type="SUPFAM" id="SSF49464">
    <property type="entry name" value="Carboxypeptidase regulatory domain-like"/>
    <property type="match status" value="1"/>
</dbReference>
<keyword evidence="3 8" id="KW-1134">Transmembrane beta strand</keyword>
<comment type="subcellular location">
    <subcellularLocation>
        <location evidence="1 8">Cell outer membrane</location>
        <topology evidence="1 8">Multi-pass membrane protein</topology>
    </subcellularLocation>
</comment>
<dbReference type="Gene3D" id="2.40.170.20">
    <property type="entry name" value="TonB-dependent receptor, beta-barrel domain"/>
    <property type="match status" value="1"/>
</dbReference>
<dbReference type="SUPFAM" id="SSF56935">
    <property type="entry name" value="Porins"/>
    <property type="match status" value="1"/>
</dbReference>
<dbReference type="InterPro" id="IPR008969">
    <property type="entry name" value="CarboxyPept-like_regulatory"/>
</dbReference>
<keyword evidence="11" id="KW-0675">Receptor</keyword>
<evidence type="ECO:0000256" key="8">
    <source>
        <dbReference type="PROSITE-ProRule" id="PRU01360"/>
    </source>
</evidence>
<evidence type="ECO:0000256" key="3">
    <source>
        <dbReference type="ARBA" id="ARBA00022452"/>
    </source>
</evidence>
<dbReference type="RefSeq" id="WP_321565210.1">
    <property type="nucleotide sequence ID" value="NZ_CP139558.1"/>
</dbReference>
<sequence>MMENFTLLSRYKASTITLFLSLLFCLNSMAQDKTVTGKLIDAKTHETIIGASIKIKGTQAGTVTDVTGTFKLNATPGAVLQISYIGYLSKEVTVDLDKPMTISLMANNSDLSEVVVVGYGTQRKATLTGAVATVSSKVFEDRGPINNPLSALQGQVPGVVVTRTSAQPGRENWNFQIRGATSTNGQDPLIILDGVALSSNAELNSINPNDIDNISVLKDASASIYGARAAFGVVLITTKKAKAGKMVVQYDGSVSKKILGLQPTLINDKQWGEGLMQALTNDNYGVAPTSYLWYQLAALAANPPASGYIDITKLPGYAGSANGVLYNGVPLPSFGDVKDFTFFDTNQQKILWQNATSTQHNLSFSGRTEKEGYRVSLGYLNDGSQLRWGTNGNQRYNLRFNNDYTFSDKVKLETNISLERNSIQQPSLYSYNGYSALSEYAQPGMPAFTSQGQPYAWGTVFSAAGAARDGGANLEVNTRALLNSTLTYNFAKHLTFTGVAGYNTWFQDSRIQQKQVQYYNYAGNILVQTLPSSGGNDNVNNTWYQRMNTTEPFYNLIGRVAYNNTFNKIHDVGLMIGSSYERDEFNSFVTRTYNLSNDAIPSLGLGLSNGTAGYVTNGETQNHYALGSYFGRATYAYKGKYLLEAIGRYDGSSKFIADNRWKFFGSVQGGWRIIDEGFMKNQKVVDELKLRVSYGTTGNQGGIGLYDYIQSLAVNSTGALLGSGPATTVTTSGNLVSLNRTWETVKKKNIGLDFGFLHNQLMGSFDIYRNENINMLLGQTYPGALGAGAPASNIGDLKSWGYEGSLTWKSKIGSVSYSITGTITDNQNKLVHYGGANVLSAGFNPTVEGYPLNSYFGLKYDGRLQTQAQVDAYNAKYAPSGSTNNINLPVPSPLANPAGQVSGLRPGDNTFKDVNGDGKLSIGTSTTDPGDLVYLGSNDPRYSFGLNLGLQWKGFDFYTIFQGVAKRTIFRSGNMRIPYKSIYQGQSDEYVGNTWSPATPDAYYPNLHSAQNNGINTYNFQISSWSVENGAYIRLKNLVVGYTLPKQWLEKSGAIRGLRIYFSGSDLWELTKIHDGWDPEVTRTVSGNERFPFYRYVTLGANVTF</sequence>
<keyword evidence="6 8" id="KW-0472">Membrane</keyword>
<dbReference type="Gene3D" id="2.60.40.1120">
    <property type="entry name" value="Carboxypeptidase-like, regulatory domain"/>
    <property type="match status" value="1"/>
</dbReference>
<dbReference type="PANTHER" id="PTHR30069">
    <property type="entry name" value="TONB-DEPENDENT OUTER MEMBRANE RECEPTOR"/>
    <property type="match status" value="1"/>
</dbReference>
<organism evidence="11 12">
    <name type="scientific">Mucilaginibacter sabulilitoris</name>
    <dbReference type="NCBI Taxonomy" id="1173583"/>
    <lineage>
        <taxon>Bacteria</taxon>
        <taxon>Pseudomonadati</taxon>
        <taxon>Bacteroidota</taxon>
        <taxon>Sphingobacteriia</taxon>
        <taxon>Sphingobacteriales</taxon>
        <taxon>Sphingobacteriaceae</taxon>
        <taxon>Mucilaginibacter</taxon>
    </lineage>
</organism>
<dbReference type="Pfam" id="PF13715">
    <property type="entry name" value="CarbopepD_reg_2"/>
    <property type="match status" value="1"/>
</dbReference>
<evidence type="ECO:0000256" key="1">
    <source>
        <dbReference type="ARBA" id="ARBA00004571"/>
    </source>
</evidence>
<dbReference type="InterPro" id="IPR037066">
    <property type="entry name" value="Plug_dom_sf"/>
</dbReference>
<evidence type="ECO:0000256" key="4">
    <source>
        <dbReference type="ARBA" id="ARBA00022692"/>
    </source>
</evidence>
<keyword evidence="7 8" id="KW-0998">Cell outer membrane</keyword>
<accession>A0ABZ0TSM1</accession>
<keyword evidence="12" id="KW-1185">Reference proteome</keyword>
<feature type="signal peptide" evidence="9">
    <location>
        <begin position="1"/>
        <end position="30"/>
    </location>
</feature>
<dbReference type="NCBIfam" id="TIGR04056">
    <property type="entry name" value="OMP_RagA_SusC"/>
    <property type="match status" value="1"/>
</dbReference>
<feature type="domain" description="TonB-dependent receptor plug" evidence="10">
    <location>
        <begin position="124"/>
        <end position="233"/>
    </location>
</feature>
<evidence type="ECO:0000256" key="7">
    <source>
        <dbReference type="ARBA" id="ARBA00023237"/>
    </source>
</evidence>
<evidence type="ECO:0000313" key="12">
    <source>
        <dbReference type="Proteomes" id="UP001324380"/>
    </source>
</evidence>
<gene>
    <name evidence="11" type="ORF">SNE25_11300</name>
</gene>
<dbReference type="InterPro" id="IPR039426">
    <property type="entry name" value="TonB-dep_rcpt-like"/>
</dbReference>
<evidence type="ECO:0000256" key="2">
    <source>
        <dbReference type="ARBA" id="ARBA00022448"/>
    </source>
</evidence>